<evidence type="ECO:0000313" key="3">
    <source>
        <dbReference type="Proteomes" id="UP000310108"/>
    </source>
</evidence>
<dbReference type="OrthoDB" id="1470350at2759"/>
<evidence type="ECO:0000256" key="1">
    <source>
        <dbReference type="SAM" id="MobiDB-lite"/>
    </source>
</evidence>
<dbReference type="Proteomes" id="UP000310108">
    <property type="component" value="Unassembled WGS sequence"/>
</dbReference>
<dbReference type="EMBL" id="PJEX01000370">
    <property type="protein sequence ID" value="TKW50665.1"/>
    <property type="molecule type" value="Genomic_DNA"/>
</dbReference>
<evidence type="ECO:0000313" key="2">
    <source>
        <dbReference type="EMBL" id="TKW50665.1"/>
    </source>
</evidence>
<reference evidence="2 3" key="1">
    <citation type="journal article" date="2019" name="PLoS ONE">
        <title>Comparative genome analysis indicates high evolutionary potential of pathogenicity genes in Colletotrichum tanaceti.</title>
        <authorList>
            <person name="Lelwala R.V."/>
            <person name="Korhonen P.K."/>
            <person name="Young N.D."/>
            <person name="Scott J.B."/>
            <person name="Ades P.A."/>
            <person name="Gasser R.B."/>
            <person name="Taylor P.W.J."/>
        </authorList>
    </citation>
    <scope>NUCLEOTIDE SEQUENCE [LARGE SCALE GENOMIC DNA]</scope>
    <source>
        <strain evidence="2">BRIP57314</strain>
    </source>
</reference>
<proteinExistence type="predicted"/>
<protein>
    <submittedName>
        <fullName evidence="2">Uncharacterized protein</fullName>
    </submittedName>
</protein>
<accession>A0A4U6X5Y2</accession>
<gene>
    <name evidence="2" type="ORF">CTA1_10353</name>
</gene>
<dbReference type="AlphaFoldDB" id="A0A4U6X5Y2"/>
<keyword evidence="3" id="KW-1185">Reference proteome</keyword>
<name>A0A4U6X5Y2_9PEZI</name>
<feature type="region of interest" description="Disordered" evidence="1">
    <location>
        <begin position="52"/>
        <end position="73"/>
    </location>
</feature>
<comment type="caution">
    <text evidence="2">The sequence shown here is derived from an EMBL/GenBank/DDBJ whole genome shotgun (WGS) entry which is preliminary data.</text>
</comment>
<sequence length="73" mass="8262">MSGRITWQIREFQDQYGPVVRIAPNELSYESYTTSTAWKKIYGQRKPEFPKALDGRGIAPPSIGGRKSLTTET</sequence>
<organism evidence="2 3">
    <name type="scientific">Colletotrichum tanaceti</name>
    <dbReference type="NCBI Taxonomy" id="1306861"/>
    <lineage>
        <taxon>Eukaryota</taxon>
        <taxon>Fungi</taxon>
        <taxon>Dikarya</taxon>
        <taxon>Ascomycota</taxon>
        <taxon>Pezizomycotina</taxon>
        <taxon>Sordariomycetes</taxon>
        <taxon>Hypocreomycetidae</taxon>
        <taxon>Glomerellales</taxon>
        <taxon>Glomerellaceae</taxon>
        <taxon>Colletotrichum</taxon>
        <taxon>Colletotrichum destructivum species complex</taxon>
    </lineage>
</organism>